<evidence type="ECO:0000313" key="2">
    <source>
        <dbReference type="Proteomes" id="UP000266313"/>
    </source>
</evidence>
<keyword evidence="2" id="KW-1185">Reference proteome</keyword>
<sequence length="196" mass="22841">MNDDRLEQVLGLIDEANAQDPNREVWQGESYSKELLYGTRMTEWLDRLYPGSPDLLHIAARGQHIRRWEVPRQSYPDTREGYLQWRSYLYGFHADRVAELMTQAGYGSTDIERVRKILQKRGLKSDPDVQSIEDVACLVFLDFYFAPFAVIHNQEKLIGIVRKTWKKMSEHARNRALELEFPDEIQSLLAIALQAS</sequence>
<evidence type="ECO:0000313" key="1">
    <source>
        <dbReference type="EMBL" id="BBA33748.1"/>
    </source>
</evidence>
<dbReference type="RefSeq" id="WP_119629309.1">
    <property type="nucleotide sequence ID" value="NZ_AP017928.1"/>
</dbReference>
<dbReference type="KEGG" id="mmai:sS8_1792"/>
<evidence type="ECO:0008006" key="3">
    <source>
        <dbReference type="Google" id="ProtNLM"/>
    </source>
</evidence>
<organism evidence="1 2">
    <name type="scientific">Methylocaldum marinum</name>
    <dbReference type="NCBI Taxonomy" id="1432792"/>
    <lineage>
        <taxon>Bacteria</taxon>
        <taxon>Pseudomonadati</taxon>
        <taxon>Pseudomonadota</taxon>
        <taxon>Gammaproteobacteria</taxon>
        <taxon>Methylococcales</taxon>
        <taxon>Methylococcaceae</taxon>
        <taxon>Methylocaldum</taxon>
    </lineage>
</organism>
<protein>
    <recommendedName>
        <fullName evidence="3">Glutamyl-tRNA synthetase</fullName>
    </recommendedName>
</protein>
<dbReference type="PANTHER" id="PTHR41729:SF1">
    <property type="entry name" value="GLUTAMYL-TRNA SYNTHETASE"/>
    <property type="match status" value="1"/>
</dbReference>
<proteinExistence type="predicted"/>
<dbReference type="Proteomes" id="UP000266313">
    <property type="component" value="Chromosome"/>
</dbReference>
<dbReference type="AlphaFoldDB" id="A0A250KQ64"/>
<dbReference type="PANTHER" id="PTHR41729">
    <property type="entry name" value="GLUTAMYL-TRNA SYNTHETASE"/>
    <property type="match status" value="1"/>
</dbReference>
<name>A0A250KQ64_9GAMM</name>
<accession>A0A250KQ64</accession>
<dbReference type="EMBL" id="AP017928">
    <property type="protein sequence ID" value="BBA33748.1"/>
    <property type="molecule type" value="Genomic_DNA"/>
</dbReference>
<dbReference type="Pfam" id="PF13875">
    <property type="entry name" value="DUF4202"/>
    <property type="match status" value="1"/>
</dbReference>
<dbReference type="InterPro" id="IPR025255">
    <property type="entry name" value="DUF4202"/>
</dbReference>
<gene>
    <name evidence="1" type="ORF">sS8_1792</name>
</gene>
<reference evidence="1 2" key="1">
    <citation type="submission" date="2016-12" db="EMBL/GenBank/DDBJ databases">
        <title>Genome sequencing of Methylocaldum marinum.</title>
        <authorList>
            <person name="Takeuchi M."/>
            <person name="Kamagata Y."/>
            <person name="Hiraoka S."/>
            <person name="Oshima K."/>
            <person name="Hattori M."/>
            <person name="Iwasaki W."/>
        </authorList>
    </citation>
    <scope>NUCLEOTIDE SEQUENCE [LARGE SCALE GENOMIC DNA]</scope>
    <source>
        <strain evidence="1 2">S8</strain>
    </source>
</reference>
<dbReference type="OrthoDB" id="9799165at2"/>